<dbReference type="AlphaFoldDB" id="A0A0F9APN8"/>
<dbReference type="PANTHER" id="PTHR33169">
    <property type="entry name" value="PADR-FAMILY TRANSCRIPTIONAL REGULATOR"/>
    <property type="match status" value="1"/>
</dbReference>
<comment type="caution">
    <text evidence="2">The sequence shown here is derived from an EMBL/GenBank/DDBJ whole genome shotgun (WGS) entry which is preliminary data.</text>
</comment>
<feature type="domain" description="Transcription regulator PadR N-terminal" evidence="1">
    <location>
        <begin position="26"/>
        <end position="95"/>
    </location>
</feature>
<dbReference type="Pfam" id="PF03551">
    <property type="entry name" value="PadR"/>
    <property type="match status" value="1"/>
</dbReference>
<dbReference type="InterPro" id="IPR036390">
    <property type="entry name" value="WH_DNA-bd_sf"/>
</dbReference>
<protein>
    <recommendedName>
        <fullName evidence="1">Transcription regulator PadR N-terminal domain-containing protein</fullName>
    </recommendedName>
</protein>
<dbReference type="PANTHER" id="PTHR33169:SF14">
    <property type="entry name" value="TRANSCRIPTIONAL REGULATOR RV3488"/>
    <property type="match status" value="1"/>
</dbReference>
<reference evidence="2" key="1">
    <citation type="journal article" date="2015" name="Nature">
        <title>Complex archaea that bridge the gap between prokaryotes and eukaryotes.</title>
        <authorList>
            <person name="Spang A."/>
            <person name="Saw J.H."/>
            <person name="Jorgensen S.L."/>
            <person name="Zaremba-Niedzwiedzka K."/>
            <person name="Martijn J."/>
            <person name="Lind A.E."/>
            <person name="van Eijk R."/>
            <person name="Schleper C."/>
            <person name="Guy L."/>
            <person name="Ettema T.J."/>
        </authorList>
    </citation>
    <scope>NUCLEOTIDE SEQUENCE</scope>
</reference>
<dbReference type="SUPFAM" id="SSF46785">
    <property type="entry name" value="Winged helix' DNA-binding domain"/>
    <property type="match status" value="1"/>
</dbReference>
<dbReference type="Gene3D" id="1.10.10.10">
    <property type="entry name" value="Winged helix-like DNA-binding domain superfamily/Winged helix DNA-binding domain"/>
    <property type="match status" value="1"/>
</dbReference>
<evidence type="ECO:0000259" key="1">
    <source>
        <dbReference type="Pfam" id="PF03551"/>
    </source>
</evidence>
<sequence>MDELEDQYSKWKGQLNRGLIEFVTLLLLRKERHGYDILQLIRANIPVAEEIADGPIYALLSRLKHRGFLSSKLLQKQGKNRRYFSLTSSGVNLLQKMLQDWEIITSAIGEFQDISES</sequence>
<dbReference type="EMBL" id="LAZR01044866">
    <property type="protein sequence ID" value="KKL03592.1"/>
    <property type="molecule type" value="Genomic_DNA"/>
</dbReference>
<proteinExistence type="predicted"/>
<dbReference type="InterPro" id="IPR036388">
    <property type="entry name" value="WH-like_DNA-bd_sf"/>
</dbReference>
<accession>A0A0F9APN8</accession>
<evidence type="ECO:0000313" key="2">
    <source>
        <dbReference type="EMBL" id="KKL03592.1"/>
    </source>
</evidence>
<dbReference type="InterPro" id="IPR052509">
    <property type="entry name" value="Metal_resp_DNA-bind_regulator"/>
</dbReference>
<gene>
    <name evidence="2" type="ORF">LCGC14_2624610</name>
</gene>
<dbReference type="InterPro" id="IPR005149">
    <property type="entry name" value="Tscrpt_reg_PadR_N"/>
</dbReference>
<name>A0A0F9APN8_9ZZZZ</name>
<organism evidence="2">
    <name type="scientific">marine sediment metagenome</name>
    <dbReference type="NCBI Taxonomy" id="412755"/>
    <lineage>
        <taxon>unclassified sequences</taxon>
        <taxon>metagenomes</taxon>
        <taxon>ecological metagenomes</taxon>
    </lineage>
</organism>